<gene>
    <name evidence="1" type="ORF">GCM10023313_12050</name>
</gene>
<reference evidence="2" key="1">
    <citation type="journal article" date="2019" name="Int. J. Syst. Evol. Microbiol.">
        <title>The Global Catalogue of Microorganisms (GCM) 10K type strain sequencing project: providing services to taxonomists for standard genome sequencing and annotation.</title>
        <authorList>
            <consortium name="The Broad Institute Genomics Platform"/>
            <consortium name="The Broad Institute Genome Sequencing Center for Infectious Disease"/>
            <person name="Wu L."/>
            <person name="Ma J."/>
        </authorList>
    </citation>
    <scope>NUCLEOTIDE SEQUENCE [LARGE SCALE GENOMIC DNA]</scope>
    <source>
        <strain evidence="2">JCM 18283</strain>
    </source>
</reference>
<organism evidence="1 2">
    <name type="scientific">Mucilaginibacter defluvii</name>
    <dbReference type="NCBI Taxonomy" id="1196019"/>
    <lineage>
        <taxon>Bacteria</taxon>
        <taxon>Pseudomonadati</taxon>
        <taxon>Bacteroidota</taxon>
        <taxon>Sphingobacteriia</taxon>
        <taxon>Sphingobacteriales</taxon>
        <taxon>Sphingobacteriaceae</taxon>
        <taxon>Mucilaginibacter</taxon>
    </lineage>
</organism>
<name>A0ABP9FNE5_9SPHI</name>
<comment type="caution">
    <text evidence="1">The sequence shown here is derived from an EMBL/GenBank/DDBJ whole genome shotgun (WGS) entry which is preliminary data.</text>
</comment>
<dbReference type="RefSeq" id="WP_345330051.1">
    <property type="nucleotide sequence ID" value="NZ_BAABJI010000001.1"/>
</dbReference>
<proteinExistence type="predicted"/>
<accession>A0ABP9FNE5</accession>
<protein>
    <recommendedName>
        <fullName evidence="3">HNH endonuclease</fullName>
    </recommendedName>
</protein>
<evidence type="ECO:0000313" key="2">
    <source>
        <dbReference type="Proteomes" id="UP001501436"/>
    </source>
</evidence>
<dbReference type="EMBL" id="BAABJI010000001">
    <property type="protein sequence ID" value="GAA4910496.1"/>
    <property type="molecule type" value="Genomic_DNA"/>
</dbReference>
<sequence length="272" mass="31542">MIYLTKTDQAAIKFVNDYVSGCWLDQGDGTSKYQNLSYASVKNPVSQFRGFFVDEQHKTCCYCSREIINDHTTELEHIIPRTEERPEVFERYYQHSDLLRDNVISQSVFLQATEKQQTPPQPHHVAYHNIVASCNGRTFHTSEDFTCCNRARGDHFLPPFNLMENSIGYLPDGTILYLKDLTDRTPFELLNLNKQSLVNIRRLWYLFSRSALSISDIVNFNVADLQNKINEHALVYSPTITVDLKLAETFSIPGMWAVFVKYAYFGSYYRNN</sequence>
<evidence type="ECO:0008006" key="3">
    <source>
        <dbReference type="Google" id="ProtNLM"/>
    </source>
</evidence>
<dbReference type="Proteomes" id="UP001501436">
    <property type="component" value="Unassembled WGS sequence"/>
</dbReference>
<keyword evidence="2" id="KW-1185">Reference proteome</keyword>
<evidence type="ECO:0000313" key="1">
    <source>
        <dbReference type="EMBL" id="GAA4910496.1"/>
    </source>
</evidence>